<feature type="chain" id="PRO_5010384571" evidence="1">
    <location>
        <begin position="20"/>
        <end position="436"/>
    </location>
</feature>
<dbReference type="GO" id="GO:0006508">
    <property type="term" value="P:proteolysis"/>
    <property type="evidence" value="ECO:0007669"/>
    <property type="project" value="UniProtKB-KW"/>
</dbReference>
<evidence type="ECO:0000259" key="2">
    <source>
        <dbReference type="Pfam" id="PF00675"/>
    </source>
</evidence>
<evidence type="ECO:0000313" key="4">
    <source>
        <dbReference type="EMBL" id="SEO09793.1"/>
    </source>
</evidence>
<dbReference type="AlphaFoldDB" id="A0A1H8LXE1"/>
<keyword evidence="1" id="KW-0732">Signal</keyword>
<dbReference type="Pfam" id="PF05193">
    <property type="entry name" value="Peptidase_M16_C"/>
    <property type="match status" value="1"/>
</dbReference>
<dbReference type="Gene3D" id="3.30.830.10">
    <property type="entry name" value="Metalloenzyme, LuxS/M16 peptidase-like"/>
    <property type="match status" value="2"/>
</dbReference>
<dbReference type="SUPFAM" id="SSF63411">
    <property type="entry name" value="LuxS/MPP-like metallohydrolase"/>
    <property type="match status" value="2"/>
</dbReference>
<feature type="signal peptide" evidence="1">
    <location>
        <begin position="1"/>
        <end position="19"/>
    </location>
</feature>
<dbReference type="EMBL" id="FOCT01000011">
    <property type="protein sequence ID" value="SEO09793.1"/>
    <property type="molecule type" value="Genomic_DNA"/>
</dbReference>
<dbReference type="GO" id="GO:0008233">
    <property type="term" value="F:peptidase activity"/>
    <property type="evidence" value="ECO:0007669"/>
    <property type="project" value="UniProtKB-KW"/>
</dbReference>
<dbReference type="PANTHER" id="PTHR11851:SF224">
    <property type="entry name" value="PROCESSING PROTEASE"/>
    <property type="match status" value="1"/>
</dbReference>
<evidence type="ECO:0000313" key="5">
    <source>
        <dbReference type="Proteomes" id="UP000183898"/>
    </source>
</evidence>
<keyword evidence="4" id="KW-0378">Hydrolase</keyword>
<gene>
    <name evidence="4" type="ORF">SAMN05216404_11179</name>
</gene>
<protein>
    <submittedName>
        <fullName evidence="4">Zinc protease</fullName>
    </submittedName>
</protein>
<dbReference type="PANTHER" id="PTHR11851">
    <property type="entry name" value="METALLOPROTEASE"/>
    <property type="match status" value="1"/>
</dbReference>
<feature type="domain" description="Peptidase M16 C-terminal" evidence="3">
    <location>
        <begin position="188"/>
        <end position="363"/>
    </location>
</feature>
<feature type="domain" description="Peptidase M16 N-terminal" evidence="2">
    <location>
        <begin position="46"/>
        <end position="176"/>
    </location>
</feature>
<sequence>MLRHLFFLLLGFYSQWAYATLPIQHWQADSGARVYFIESRDLPILDVSVDFSAGSSTDTPDKSGRAAMALHLVNLGAGGLTEDQLTKGFADVGAQLGAHFDQDRAGITLRTLSSARERGRALELFGKVIQHPDFPEYVLGREKARVIAGLKEADTKPGNIADRSLMKMLYGTHPYGLRGSGEIESVSKLTRQDMIDFHRFRYTAGDAVVSIMGDVSRDEAAAIAESLTRDLPRERRGQSIPEVTPPAVGTQRIAHPATQSHIQLAYPGIRRDDPDYFPLIVGNHILGGGGFTSRLMEEIRQKHGLAYSVHSSFTPLKEEGPFEIALQTQKEQSEEALSITRKVLADFIAGGPTEKELIEAKKNIIGSFPLRIDSNKKILGYLAMIGFYDLPLTYLNDYVKAVSKVTIPQVTQAFQRRINPSGMVTVVVGLPDTSGK</sequence>
<dbReference type="InterPro" id="IPR007863">
    <property type="entry name" value="Peptidase_M16_C"/>
</dbReference>
<organism evidence="4 5">
    <name type="scientific">Nitrosospira multiformis</name>
    <dbReference type="NCBI Taxonomy" id="1231"/>
    <lineage>
        <taxon>Bacteria</taxon>
        <taxon>Pseudomonadati</taxon>
        <taxon>Pseudomonadota</taxon>
        <taxon>Betaproteobacteria</taxon>
        <taxon>Nitrosomonadales</taxon>
        <taxon>Nitrosomonadaceae</taxon>
        <taxon>Nitrosospira</taxon>
    </lineage>
</organism>
<reference evidence="4 5" key="1">
    <citation type="submission" date="2016-10" db="EMBL/GenBank/DDBJ databases">
        <authorList>
            <person name="de Groot N.N."/>
        </authorList>
    </citation>
    <scope>NUCLEOTIDE SEQUENCE [LARGE SCALE GENOMIC DNA]</scope>
    <source>
        <strain evidence="4 5">Nl18</strain>
    </source>
</reference>
<dbReference type="Proteomes" id="UP000183898">
    <property type="component" value="Unassembled WGS sequence"/>
</dbReference>
<dbReference type="InterPro" id="IPR011765">
    <property type="entry name" value="Pept_M16_N"/>
</dbReference>
<dbReference type="Pfam" id="PF00675">
    <property type="entry name" value="Peptidase_M16"/>
    <property type="match status" value="1"/>
</dbReference>
<accession>A0A1H8LXE1</accession>
<dbReference type="GO" id="GO:0046872">
    <property type="term" value="F:metal ion binding"/>
    <property type="evidence" value="ECO:0007669"/>
    <property type="project" value="InterPro"/>
</dbReference>
<dbReference type="InterPro" id="IPR050361">
    <property type="entry name" value="MPP/UQCRC_Complex"/>
</dbReference>
<evidence type="ECO:0000256" key="1">
    <source>
        <dbReference type="SAM" id="SignalP"/>
    </source>
</evidence>
<keyword evidence="4" id="KW-0645">Protease</keyword>
<evidence type="ECO:0000259" key="3">
    <source>
        <dbReference type="Pfam" id="PF05193"/>
    </source>
</evidence>
<name>A0A1H8LXE1_9PROT</name>
<dbReference type="RefSeq" id="WP_074747921.1">
    <property type="nucleotide sequence ID" value="NZ_FOCT01000011.1"/>
</dbReference>
<dbReference type="InterPro" id="IPR011249">
    <property type="entry name" value="Metalloenz_LuxS/M16"/>
</dbReference>
<proteinExistence type="predicted"/>